<dbReference type="InterPro" id="IPR016161">
    <property type="entry name" value="Ald_DH/histidinol_DH"/>
</dbReference>
<feature type="domain" description="Aldehyde dehydrogenase" evidence="3">
    <location>
        <begin position="1"/>
        <end position="56"/>
    </location>
</feature>
<proteinExistence type="inferred from homology"/>
<dbReference type="PATRIC" id="fig|1117379.3.peg.5220"/>
<name>K6D3K5_9BACI</name>
<dbReference type="AlphaFoldDB" id="K6D3K5"/>
<organism evidence="4 5">
    <name type="scientific">Neobacillus bataviensis LMG 21833</name>
    <dbReference type="NCBI Taxonomy" id="1117379"/>
    <lineage>
        <taxon>Bacteria</taxon>
        <taxon>Bacillati</taxon>
        <taxon>Bacillota</taxon>
        <taxon>Bacilli</taxon>
        <taxon>Bacillales</taxon>
        <taxon>Bacillaceae</taxon>
        <taxon>Neobacillus</taxon>
    </lineage>
</organism>
<dbReference type="SUPFAM" id="SSF53720">
    <property type="entry name" value="ALDH-like"/>
    <property type="match status" value="1"/>
</dbReference>
<dbReference type="InterPro" id="IPR015590">
    <property type="entry name" value="Aldehyde_DH_dom"/>
</dbReference>
<keyword evidence="5" id="KW-1185">Reference proteome</keyword>
<dbReference type="PANTHER" id="PTHR43720">
    <property type="entry name" value="2-AMINOMUCONIC SEMIALDEHYDE DEHYDROGENASE"/>
    <property type="match status" value="1"/>
</dbReference>
<dbReference type="Pfam" id="PF00171">
    <property type="entry name" value="Aldedh"/>
    <property type="match status" value="2"/>
</dbReference>
<gene>
    <name evidence="4" type="ORF">BABA_25206</name>
</gene>
<evidence type="ECO:0000256" key="1">
    <source>
        <dbReference type="ARBA" id="ARBA00009986"/>
    </source>
</evidence>
<dbReference type="EMBL" id="AJLS01000183">
    <property type="protein sequence ID" value="EKN62623.1"/>
    <property type="molecule type" value="Genomic_DNA"/>
</dbReference>
<dbReference type="eggNOG" id="COG1012">
    <property type="taxonomic scope" value="Bacteria"/>
</dbReference>
<evidence type="ECO:0000313" key="5">
    <source>
        <dbReference type="Proteomes" id="UP000006316"/>
    </source>
</evidence>
<accession>K6D3K5</accession>
<keyword evidence="2" id="KW-0520">NAD</keyword>
<comment type="similarity">
    <text evidence="1">Belongs to the aldehyde dehydrogenase family.</text>
</comment>
<feature type="domain" description="Aldehyde dehydrogenase" evidence="3">
    <location>
        <begin position="63"/>
        <end position="92"/>
    </location>
</feature>
<dbReference type="Proteomes" id="UP000006316">
    <property type="component" value="Unassembled WGS sequence"/>
</dbReference>
<protein>
    <submittedName>
        <fullName evidence="4">2-hydroxymuconic semialdehyde dehydrogenase</fullName>
    </submittedName>
</protein>
<dbReference type="Gene3D" id="3.40.309.10">
    <property type="entry name" value="Aldehyde Dehydrogenase, Chain A, domain 2"/>
    <property type="match status" value="2"/>
</dbReference>
<sequence length="96" mass="10991">MCGSRIYVERSVYDQFLEKFVAKTKDLVVGDLLNSKTNDGALISEEHFHRVKSYIEMFLRDLRTPFGGMKHSGIGREGGAHSMEFYSELKNICIKL</sequence>
<dbReference type="GO" id="GO:0016620">
    <property type="term" value="F:oxidoreductase activity, acting on the aldehyde or oxo group of donors, NAD or NADP as acceptor"/>
    <property type="evidence" value="ECO:0007669"/>
    <property type="project" value="InterPro"/>
</dbReference>
<dbReference type="STRING" id="1117379.BABA_25206"/>
<comment type="caution">
    <text evidence="4">The sequence shown here is derived from an EMBL/GenBank/DDBJ whole genome shotgun (WGS) entry which is preliminary data.</text>
</comment>
<evidence type="ECO:0000313" key="4">
    <source>
        <dbReference type="EMBL" id="EKN62623.1"/>
    </source>
</evidence>
<dbReference type="PANTHER" id="PTHR43720:SF2">
    <property type="entry name" value="2-AMINOMUCONIC SEMIALDEHYDE DEHYDROGENASE"/>
    <property type="match status" value="1"/>
</dbReference>
<reference evidence="4 5" key="1">
    <citation type="journal article" date="2012" name="Front. Microbiol.">
        <title>Redundancy and modularity in membrane-associated dissimilatory nitrate reduction in Bacillus.</title>
        <authorList>
            <person name="Heylen K."/>
            <person name="Keltjens J."/>
        </authorList>
    </citation>
    <scope>NUCLEOTIDE SEQUENCE [LARGE SCALE GENOMIC DNA]</scope>
    <source>
        <strain evidence="5">LMG 21833T</strain>
    </source>
</reference>
<evidence type="ECO:0000259" key="3">
    <source>
        <dbReference type="Pfam" id="PF00171"/>
    </source>
</evidence>
<dbReference type="InterPro" id="IPR016163">
    <property type="entry name" value="Ald_DH_C"/>
</dbReference>
<evidence type="ECO:0000256" key="2">
    <source>
        <dbReference type="ARBA" id="ARBA00023027"/>
    </source>
</evidence>